<name>A0A7R7ZYW0_ASPKA</name>
<gene>
    <name evidence="2" type="ORF">AKAW2_31528S</name>
</gene>
<dbReference type="PROSITE" id="PS50181">
    <property type="entry name" value="FBOX"/>
    <property type="match status" value="1"/>
</dbReference>
<reference evidence="2" key="1">
    <citation type="submission" date="2021-01" db="EMBL/GenBank/DDBJ databases">
        <authorList>
            <consortium name="Aspergillus luchuensis mut. kawachii IFO 4304 genome sequencing consortium"/>
            <person name="Kazuki M."/>
            <person name="Futagami T."/>
        </authorList>
    </citation>
    <scope>NUCLEOTIDE SEQUENCE</scope>
    <source>
        <strain evidence="2">IFO 4308</strain>
    </source>
</reference>
<dbReference type="SUPFAM" id="SSF81383">
    <property type="entry name" value="F-box domain"/>
    <property type="match status" value="1"/>
</dbReference>
<evidence type="ECO:0000313" key="2">
    <source>
        <dbReference type="EMBL" id="BCR98209.1"/>
    </source>
</evidence>
<accession>A0A7R7ZYW0</accession>
<reference evidence="2" key="2">
    <citation type="submission" date="2021-02" db="EMBL/GenBank/DDBJ databases">
        <title>Aspergillus luchuensis mut. kawachii IFO 4304 genome sequence.</title>
        <authorList>
            <person name="Mori K."/>
            <person name="Kadooka C."/>
            <person name="Goto M."/>
            <person name="Futagami T."/>
        </authorList>
    </citation>
    <scope>NUCLEOTIDE SEQUENCE</scope>
    <source>
        <strain evidence="2">IFO 4308</strain>
    </source>
</reference>
<dbReference type="InterPro" id="IPR001810">
    <property type="entry name" value="F-box_dom"/>
</dbReference>
<dbReference type="KEGG" id="aluc:AKAW2_31528S"/>
<organism evidence="2 3">
    <name type="scientific">Aspergillus kawachii</name>
    <name type="common">White koji mold</name>
    <name type="synonym">Aspergillus awamori var. kawachi</name>
    <dbReference type="NCBI Taxonomy" id="1069201"/>
    <lineage>
        <taxon>Eukaryota</taxon>
        <taxon>Fungi</taxon>
        <taxon>Dikarya</taxon>
        <taxon>Ascomycota</taxon>
        <taxon>Pezizomycotina</taxon>
        <taxon>Eurotiomycetes</taxon>
        <taxon>Eurotiomycetidae</taxon>
        <taxon>Eurotiales</taxon>
        <taxon>Aspergillaceae</taxon>
        <taxon>Aspergillus</taxon>
        <taxon>Aspergillus subgen. Circumdati</taxon>
    </lineage>
</organism>
<protein>
    <recommendedName>
        <fullName evidence="1">F-box domain-containing protein</fullName>
    </recommendedName>
</protein>
<dbReference type="GeneID" id="64959534"/>
<dbReference type="RefSeq" id="XP_041541975.1">
    <property type="nucleotide sequence ID" value="XM_041688163.1"/>
</dbReference>
<dbReference type="Proteomes" id="UP000661280">
    <property type="component" value="Chromosome 3"/>
</dbReference>
<dbReference type="CDD" id="cd09917">
    <property type="entry name" value="F-box_SF"/>
    <property type="match status" value="1"/>
</dbReference>
<evidence type="ECO:0000313" key="3">
    <source>
        <dbReference type="Proteomes" id="UP000661280"/>
    </source>
</evidence>
<keyword evidence="3" id="KW-1185">Reference proteome</keyword>
<feature type="domain" description="F-box" evidence="1">
    <location>
        <begin position="1"/>
        <end position="58"/>
    </location>
</feature>
<dbReference type="Pfam" id="PF12937">
    <property type="entry name" value="F-box-like"/>
    <property type="match status" value="1"/>
</dbReference>
<dbReference type="AlphaFoldDB" id="A0A7R7ZYW0"/>
<dbReference type="EMBL" id="AP024427">
    <property type="protein sequence ID" value="BCR98209.1"/>
    <property type="molecule type" value="Genomic_DNA"/>
</dbReference>
<sequence>MAGLYDLPPEILTMIFQSLPFSAILSTCLVSRYLHATSLSFLVASFHVECKTSLFRRRLQSFLETIIKNNAGQYVKSVSFDRIEEILPYESVYLYKFLPQLSPQIPNIRQLAISGDFYFLSMLSDFPFQHLEELYCVQSGPAIWKIIHLFPRLSLLSLRKHYCDTVQLSALNLPIKQILLDECNLNTESLCLIIRSCKCLVSFQYLHPLSFPIFRTPIPLNSRDIHAALLTHKESLEELVVEVCKNSVAYDNTPRFGSFEDFPVLHKLGVECNTLSTQIPLPPSMRSIVIRRCDPAEAPNIIFYFGRHPTVEVIQYNYTDGHIGRFIKQHQHLGMIRKDIQVEPANFDRVPSKYVFHTRGRSWHSRMINSN</sequence>
<dbReference type="InterPro" id="IPR036047">
    <property type="entry name" value="F-box-like_dom_sf"/>
</dbReference>
<proteinExistence type="predicted"/>
<evidence type="ECO:0000259" key="1">
    <source>
        <dbReference type="PROSITE" id="PS50181"/>
    </source>
</evidence>